<evidence type="ECO:0000256" key="1">
    <source>
        <dbReference type="SAM" id="SignalP"/>
    </source>
</evidence>
<feature type="chain" id="PRO_5002788947" evidence="1">
    <location>
        <begin position="19"/>
        <end position="480"/>
    </location>
</feature>
<gene>
    <name evidence="2" type="ORF">Tb427.BES29.4</name>
</gene>
<dbReference type="SUPFAM" id="SSF55394">
    <property type="entry name" value="Bactericidal permeability-increasing protein, BPI"/>
    <property type="match status" value="2"/>
</dbReference>
<feature type="signal peptide" evidence="1">
    <location>
        <begin position="1"/>
        <end position="18"/>
    </location>
</feature>
<sequence>MSLVSSAPVLVLFNSVLTLLCCIIGSGQRSSSPFTEPALKAGGVKVAIQEAALAPLLPALADEFERFMENITIPEQKVNGVSVEETYFRNVTVGSATVKFWGSNKMVWNFCNVSATVPFTRFVYHSFWCYLYPCSGSAQAEIRNASVALWLDVSAGRGGLLDIHVGGSAIGNDDPLITLIGEGKSKVPKWLGGRVKDMYDKDVLPKLGHHIITAANQILANKTKEIFHMFPIVFVNSSKIEYGQMRLELVVLADAADQLMLTEKVFSPRQPFPNWPVAVVSSFTALNNMLRLMIKSGHSMVHVPFPLRYVFSSKTAQRQLDSLCFGCASEATFELKTAPWLNSLNEKMVTVKFQDVEVTVDLLPRGGDPISLFSMLMNVSVQAAHIALIDGVAHANLDSVDTNVSVTSSRIDGLDSSTMNTKIRDLINGMVLPLLNFKRYAFPAPFDLSGIHLNITSGCGIAGVDLVRALGSLSILPHLR</sequence>
<reference evidence="2" key="1">
    <citation type="submission" date="2008-05" db="EMBL/GenBank/DDBJ databases">
        <title>The architecture of bloodstream-form variant surface glycoprotein expression sites in Trypanosoma brucei Lister 427.</title>
        <authorList>
            <person name="Hertz-Fowler C."/>
            <person name="Figueiredo L.M."/>
            <person name="Quail M.A."/>
            <person name="Becker M."/>
            <person name="Jackson A."/>
            <person name="Bason N."/>
            <person name="Brooks K."/>
            <person name="Churcher C."/>
            <person name="Fahkro D."/>
            <person name="Goodhead I."/>
            <person name="Heath P."/>
            <person name="Mungall K."/>
            <person name="Harris D."/>
            <person name="Hauser H."/>
            <person name="Sanders M."/>
            <person name="Saunders D."/>
            <person name="Seeger K."/>
            <person name="Taylor J.E."/>
            <person name="Walker D."/>
            <person name="White B."/>
            <person name="Young R."/>
            <person name="Kartvelishvili M."/>
            <person name="Sharp S."/>
            <person name="Cross G.A."/>
            <person name="Rudenko G."/>
            <person name="Barry J.D."/>
            <person name="Louis E.J."/>
            <person name="Berriman M."/>
        </authorList>
    </citation>
    <scope>NUCLEOTIDE SEQUENCE</scope>
    <source>
        <strain evidence="2">Lister 427</strain>
    </source>
</reference>
<dbReference type="Gene3D" id="3.15.20.10">
    <property type="entry name" value="Bactericidal permeability-increasing protein, domain 2"/>
    <property type="match status" value="1"/>
</dbReference>
<dbReference type="GO" id="GO:0008289">
    <property type="term" value="F:lipid binding"/>
    <property type="evidence" value="ECO:0007669"/>
    <property type="project" value="InterPro"/>
</dbReference>
<accession>B3GVP1</accession>
<dbReference type="EMBL" id="FM162578">
    <property type="protein sequence ID" value="CAQ57421.1"/>
    <property type="molecule type" value="Genomic_DNA"/>
</dbReference>
<dbReference type="InterPro" id="IPR032942">
    <property type="entry name" value="BPI/LBP/Plunc"/>
</dbReference>
<keyword evidence="1" id="KW-0732">Signal</keyword>
<evidence type="ECO:0000313" key="2">
    <source>
        <dbReference type="EMBL" id="CAQ57421.1"/>
    </source>
</evidence>
<protein>
    <submittedName>
        <fullName evidence="2">Expression site-associated gene 5 (ESAG5) protein</fullName>
    </submittedName>
</protein>
<dbReference type="AlphaFoldDB" id="B3GVP1"/>
<proteinExistence type="predicted"/>
<name>B3GVP1_TRYBB</name>
<dbReference type="PANTHER" id="PTHR10504">
    <property type="entry name" value="BACTERICIDAL PERMEABILITY-INCREASING BPI PROTEIN-RELATED"/>
    <property type="match status" value="1"/>
</dbReference>
<dbReference type="Gene3D" id="3.15.10.10">
    <property type="entry name" value="Bactericidal permeability-increasing protein, domain 1"/>
    <property type="match status" value="1"/>
</dbReference>
<dbReference type="PANTHER" id="PTHR10504:SF131">
    <property type="entry name" value="BPI2 DOMAIN-CONTAINING PROTEIN"/>
    <property type="match status" value="1"/>
</dbReference>
<dbReference type="InterPro" id="IPR017943">
    <property type="entry name" value="Bactericidal_perm-incr_a/b_dom"/>
</dbReference>
<organism evidence="2">
    <name type="scientific">Trypanosoma brucei brucei</name>
    <dbReference type="NCBI Taxonomy" id="5702"/>
    <lineage>
        <taxon>Eukaryota</taxon>
        <taxon>Discoba</taxon>
        <taxon>Euglenozoa</taxon>
        <taxon>Kinetoplastea</taxon>
        <taxon>Metakinetoplastina</taxon>
        <taxon>Trypanosomatida</taxon>
        <taxon>Trypanosomatidae</taxon>
        <taxon>Trypanosoma</taxon>
    </lineage>
</organism>